<comment type="caution">
    <text evidence="2">The sequence shown here is derived from an EMBL/GenBank/DDBJ whole genome shotgun (WGS) entry which is preliminary data.</text>
</comment>
<feature type="chain" id="PRO_5017415828" description="DUF3313 domain-containing protein" evidence="1">
    <location>
        <begin position="26"/>
        <end position="235"/>
    </location>
</feature>
<dbReference type="RefSeq" id="WP_119108711.1">
    <property type="nucleotide sequence ID" value="NZ_QXJC01000003.1"/>
</dbReference>
<organism evidence="2 3">
    <name type="scientific">Simplicispira hankyongi</name>
    <dbReference type="NCBI Taxonomy" id="2315688"/>
    <lineage>
        <taxon>Bacteria</taxon>
        <taxon>Pseudomonadati</taxon>
        <taxon>Pseudomonadota</taxon>
        <taxon>Betaproteobacteria</taxon>
        <taxon>Burkholderiales</taxon>
        <taxon>Comamonadaceae</taxon>
        <taxon>Simplicispira</taxon>
    </lineage>
</organism>
<feature type="signal peptide" evidence="1">
    <location>
        <begin position="1"/>
        <end position="25"/>
    </location>
</feature>
<evidence type="ECO:0000313" key="2">
    <source>
        <dbReference type="EMBL" id="RID98047.1"/>
    </source>
</evidence>
<dbReference type="Proteomes" id="UP000266302">
    <property type="component" value="Unassembled WGS sequence"/>
</dbReference>
<name>A0A398CAH0_9BURK</name>
<accession>A0A398CAH0</accession>
<evidence type="ECO:0008006" key="4">
    <source>
        <dbReference type="Google" id="ProtNLM"/>
    </source>
</evidence>
<keyword evidence="1" id="KW-0732">Signal</keyword>
<dbReference type="PROSITE" id="PS51257">
    <property type="entry name" value="PROKAR_LIPOPROTEIN"/>
    <property type="match status" value="1"/>
</dbReference>
<reference evidence="2 3" key="1">
    <citation type="submission" date="2018-09" db="EMBL/GenBank/DDBJ databases">
        <title>Draft genome of Simplicispira sp. NY-02.</title>
        <authorList>
            <person name="Im W.T."/>
        </authorList>
    </citation>
    <scope>NUCLEOTIDE SEQUENCE [LARGE SCALE GENOMIC DNA]</scope>
    <source>
        <strain evidence="2 3">NY-02</strain>
    </source>
</reference>
<dbReference type="AlphaFoldDB" id="A0A398CAH0"/>
<dbReference type="OrthoDB" id="5422230at2"/>
<evidence type="ECO:0000256" key="1">
    <source>
        <dbReference type="SAM" id="SignalP"/>
    </source>
</evidence>
<dbReference type="EMBL" id="QXJC01000003">
    <property type="protein sequence ID" value="RID98047.1"/>
    <property type="molecule type" value="Genomic_DNA"/>
</dbReference>
<keyword evidence="3" id="KW-1185">Reference proteome</keyword>
<protein>
    <recommendedName>
        <fullName evidence="4">DUF3313 domain-containing protein</fullName>
    </recommendedName>
</protein>
<proteinExistence type="predicted"/>
<evidence type="ECO:0000313" key="3">
    <source>
        <dbReference type="Proteomes" id="UP000266302"/>
    </source>
</evidence>
<gene>
    <name evidence="2" type="ORF">D3F03_07110</name>
</gene>
<sequence>MRSLQNFVRPALWALLLLAAGCSSLDVPHADNFAASGQKTVRAVHHWDVLAGDVAQRIADKISEWPVGEHPIYIAPPLESSFNQGFHKLLIAHLLEHGVVLSSEPSAVQLHFETQLVQHGAPMDSRIGLPHARLAAGVVVARDIAVHPESDSSGIGTGLVLGTAMDAANLHPNETAAGGPTRTEVLVTTSLESGGRYLASTADMYYIEPAEAALYRSASPTAPPLLVKTWQVVKP</sequence>